<keyword evidence="2" id="KW-1185">Reference proteome</keyword>
<evidence type="ECO:0000313" key="2">
    <source>
        <dbReference type="Proteomes" id="UP000265520"/>
    </source>
</evidence>
<proteinExistence type="predicted"/>
<comment type="caution">
    <text evidence="1">The sequence shown here is derived from an EMBL/GenBank/DDBJ whole genome shotgun (WGS) entry which is preliminary data.</text>
</comment>
<evidence type="ECO:0000313" key="1">
    <source>
        <dbReference type="EMBL" id="MCI15067.1"/>
    </source>
</evidence>
<organism evidence="1 2">
    <name type="scientific">Trifolium medium</name>
    <dbReference type="NCBI Taxonomy" id="97028"/>
    <lineage>
        <taxon>Eukaryota</taxon>
        <taxon>Viridiplantae</taxon>
        <taxon>Streptophyta</taxon>
        <taxon>Embryophyta</taxon>
        <taxon>Tracheophyta</taxon>
        <taxon>Spermatophyta</taxon>
        <taxon>Magnoliopsida</taxon>
        <taxon>eudicotyledons</taxon>
        <taxon>Gunneridae</taxon>
        <taxon>Pentapetalae</taxon>
        <taxon>rosids</taxon>
        <taxon>fabids</taxon>
        <taxon>Fabales</taxon>
        <taxon>Fabaceae</taxon>
        <taxon>Papilionoideae</taxon>
        <taxon>50 kb inversion clade</taxon>
        <taxon>NPAAA clade</taxon>
        <taxon>Hologalegina</taxon>
        <taxon>IRL clade</taxon>
        <taxon>Trifolieae</taxon>
        <taxon>Trifolium</taxon>
    </lineage>
</organism>
<dbReference type="PANTHER" id="PTHR48462:SF1">
    <property type="entry name" value="PROTEIN, PUTATIVE-RELATED"/>
    <property type="match status" value="1"/>
</dbReference>
<accession>A0A392PTT0</accession>
<name>A0A392PTT0_9FABA</name>
<reference evidence="1 2" key="1">
    <citation type="journal article" date="2018" name="Front. Plant Sci.">
        <title>Red Clover (Trifolium pratense) and Zigzag Clover (T. medium) - A Picture of Genomic Similarities and Differences.</title>
        <authorList>
            <person name="Dluhosova J."/>
            <person name="Istvanek J."/>
            <person name="Nedelnik J."/>
            <person name="Repkova J."/>
        </authorList>
    </citation>
    <scope>NUCLEOTIDE SEQUENCE [LARGE SCALE GENOMIC DNA]</scope>
    <source>
        <strain evidence="2">cv. 10/8</strain>
        <tissue evidence="1">Leaf</tissue>
    </source>
</reference>
<dbReference type="PANTHER" id="PTHR48462">
    <property type="entry name" value="PROTEIN, PUTATIVE-RELATED"/>
    <property type="match status" value="1"/>
</dbReference>
<dbReference type="EMBL" id="LXQA010094876">
    <property type="protein sequence ID" value="MCI15067.1"/>
    <property type="molecule type" value="Genomic_DNA"/>
</dbReference>
<dbReference type="AlphaFoldDB" id="A0A392PTT0"/>
<dbReference type="Proteomes" id="UP000265520">
    <property type="component" value="Unassembled WGS sequence"/>
</dbReference>
<protein>
    <submittedName>
        <fullName evidence="1">Auxilin-like protein</fullName>
    </submittedName>
</protein>
<sequence>MDVMVYEWIWGKHACVDLIWVSPPVGLRTDTFTVGGEALKDASSGKT</sequence>